<dbReference type="EC" id="3.1.21.-" evidence="5"/>
<evidence type="ECO:0000313" key="6">
    <source>
        <dbReference type="Proteomes" id="UP001059819"/>
    </source>
</evidence>
<dbReference type="GO" id="GO:0016787">
    <property type="term" value="F:hydrolase activity"/>
    <property type="evidence" value="ECO:0007669"/>
    <property type="project" value="UniProtKB-KW"/>
</dbReference>
<dbReference type="EMBL" id="CP103424">
    <property type="protein sequence ID" value="UWD35216.1"/>
    <property type="molecule type" value="Genomic_DNA"/>
</dbReference>
<dbReference type="GO" id="GO:0004519">
    <property type="term" value="F:endonuclease activity"/>
    <property type="evidence" value="ECO:0007669"/>
    <property type="project" value="UniProtKB-KW"/>
</dbReference>
<dbReference type="InterPro" id="IPR044946">
    <property type="entry name" value="Restrct_endonuc_typeI_TRD_sf"/>
</dbReference>
<evidence type="ECO:0000259" key="4">
    <source>
        <dbReference type="Pfam" id="PF01420"/>
    </source>
</evidence>
<reference evidence="5" key="1">
    <citation type="submission" date="2022-08" db="EMBL/GenBank/DDBJ databases">
        <title>Complete genome sequence of Mycoplasma cottewii type strain VIS.</title>
        <authorList>
            <person name="Spergser J."/>
        </authorList>
    </citation>
    <scope>NUCLEOTIDE SEQUENCE</scope>
    <source>
        <strain evidence="5">VIS</strain>
    </source>
</reference>
<evidence type="ECO:0000256" key="3">
    <source>
        <dbReference type="ARBA" id="ARBA00023125"/>
    </source>
</evidence>
<evidence type="ECO:0000256" key="2">
    <source>
        <dbReference type="ARBA" id="ARBA00022747"/>
    </source>
</evidence>
<gene>
    <name evidence="5" type="ORF">NX779_01040</name>
</gene>
<keyword evidence="6" id="KW-1185">Reference proteome</keyword>
<dbReference type="PANTHER" id="PTHR30408:SF12">
    <property type="entry name" value="TYPE I RESTRICTION ENZYME MJAVIII SPECIFICITY SUBUNIT"/>
    <property type="match status" value="1"/>
</dbReference>
<dbReference type="InterPro" id="IPR000055">
    <property type="entry name" value="Restrct_endonuc_typeI_TRD"/>
</dbReference>
<evidence type="ECO:0000256" key="1">
    <source>
        <dbReference type="ARBA" id="ARBA00010923"/>
    </source>
</evidence>
<dbReference type="InterPro" id="IPR052021">
    <property type="entry name" value="Type-I_RS_S_subunit"/>
</dbReference>
<organism evidence="5 6">
    <name type="scientific">Mycoplasma cottewii</name>
    <dbReference type="NCBI Taxonomy" id="51364"/>
    <lineage>
        <taxon>Bacteria</taxon>
        <taxon>Bacillati</taxon>
        <taxon>Mycoplasmatota</taxon>
        <taxon>Mollicutes</taxon>
        <taxon>Mycoplasmataceae</taxon>
        <taxon>Mycoplasma</taxon>
    </lineage>
</organism>
<dbReference type="SUPFAM" id="SSF116734">
    <property type="entry name" value="DNA methylase specificity domain"/>
    <property type="match status" value="1"/>
</dbReference>
<dbReference type="Proteomes" id="UP001059819">
    <property type="component" value="Chromosome"/>
</dbReference>
<dbReference type="Pfam" id="PF01420">
    <property type="entry name" value="Methylase_S"/>
    <property type="match status" value="1"/>
</dbReference>
<keyword evidence="2" id="KW-0680">Restriction system</keyword>
<evidence type="ECO:0000313" key="5">
    <source>
        <dbReference type="EMBL" id="UWD35216.1"/>
    </source>
</evidence>
<comment type="similarity">
    <text evidence="1">Belongs to the type-I restriction system S methylase family.</text>
</comment>
<dbReference type="PANTHER" id="PTHR30408">
    <property type="entry name" value="TYPE-1 RESTRICTION ENZYME ECOKI SPECIFICITY PROTEIN"/>
    <property type="match status" value="1"/>
</dbReference>
<protein>
    <submittedName>
        <fullName evidence="5">Restriction endonuclease subunit S</fullName>
        <ecNumber evidence="5">3.1.21.-</ecNumber>
    </submittedName>
</protein>
<dbReference type="Gene3D" id="3.90.220.20">
    <property type="entry name" value="DNA methylase specificity domains"/>
    <property type="match status" value="1"/>
</dbReference>
<keyword evidence="5" id="KW-0255">Endonuclease</keyword>
<keyword evidence="5" id="KW-0540">Nuclease</keyword>
<accession>A0ABY5U027</accession>
<dbReference type="RefSeq" id="WP_259430367.1">
    <property type="nucleotide sequence ID" value="NZ_CP103424.1"/>
</dbReference>
<sequence length="199" mass="23288">MKKYKFKDILDELIDYSSKATYSGRSEITDDKNIETLSALSVHNNFIDYSKCYYISYEDYKNMVGKRIPKPGDILLTKEAPVGRVAMLDKDNVAIGRRLWILTGKKFVLDNKYLLYFLQWDKTQKILRGISGGSTVKSINKNTFLNTAVEIHSYEEQLKIGEFLNIIQRKIDLNNKINDNLMNQCEKLFNYLFWIWKIG</sequence>
<name>A0ABY5U027_9MOLU</name>
<proteinExistence type="inferred from homology"/>
<keyword evidence="5" id="KW-0378">Hydrolase</keyword>
<feature type="domain" description="Type I restriction modification DNA specificity" evidence="4">
    <location>
        <begin position="10"/>
        <end position="181"/>
    </location>
</feature>
<keyword evidence="3" id="KW-0238">DNA-binding</keyword>